<protein>
    <submittedName>
        <fullName evidence="1">Uncharacterized protein</fullName>
    </submittedName>
</protein>
<dbReference type="AlphaFoldDB" id="A0A1Q5TNC4"/>
<proteinExistence type="predicted"/>
<dbReference type="Proteomes" id="UP000186268">
    <property type="component" value="Unassembled WGS sequence"/>
</dbReference>
<gene>
    <name evidence="1" type="ORF">Xedl_02712</name>
</gene>
<dbReference type="STRING" id="1873482.Xedl_02712"/>
<accession>A0A1Q5TNC4</accession>
<sequence length="154" mass="17060">MNRISKICSAQFLGLIPKRSSSLRPKVLSQFARLIPDFRAASSNCSFSSGVIRILNCGDCPSPFGLLSRLIVDKWSPIELALPLIGGHLNMMKPIKSTPPNSATNTERGLTTNDNNSIEVAMYQYTFLTGKGKARLPKIFPMRLTSVQEEHHEQ</sequence>
<comment type="caution">
    <text evidence="1">The sequence shown here is derived from an EMBL/GenBank/DDBJ whole genome shotgun (WGS) entry which is preliminary data.</text>
</comment>
<evidence type="ECO:0000313" key="1">
    <source>
        <dbReference type="EMBL" id="OKP01725.1"/>
    </source>
</evidence>
<dbReference type="EMBL" id="MKGQ01000021">
    <property type="protein sequence ID" value="OKP01725.1"/>
    <property type="molecule type" value="Genomic_DNA"/>
</dbReference>
<reference evidence="1 2" key="1">
    <citation type="submission" date="2016-09" db="EMBL/GenBank/DDBJ databases">
        <title>Xenorhabdus thuongxuanensis sp. nov. and Xenorhabdus eapokensis sp. nov., isolated from Steinernema species.</title>
        <authorList>
            <person name="Kaempfer P."/>
            <person name="Tobias N.J."/>
            <person name="Phan Ke L."/>
            <person name="Bode H.B."/>
            <person name="Glaeser S.P."/>
        </authorList>
    </citation>
    <scope>NUCLEOTIDE SEQUENCE [LARGE SCALE GENOMIC DNA]</scope>
    <source>
        <strain evidence="1 2">DL20</strain>
    </source>
</reference>
<organism evidence="1 2">
    <name type="scientific">Xenorhabdus eapokensis</name>
    <dbReference type="NCBI Taxonomy" id="1873482"/>
    <lineage>
        <taxon>Bacteria</taxon>
        <taxon>Pseudomonadati</taxon>
        <taxon>Pseudomonadota</taxon>
        <taxon>Gammaproteobacteria</taxon>
        <taxon>Enterobacterales</taxon>
        <taxon>Morganellaceae</taxon>
        <taxon>Xenorhabdus</taxon>
    </lineage>
</organism>
<name>A0A1Q5TNC4_9GAMM</name>
<evidence type="ECO:0000313" key="2">
    <source>
        <dbReference type="Proteomes" id="UP000186268"/>
    </source>
</evidence>
<keyword evidence="2" id="KW-1185">Reference proteome</keyword>